<sequence length="74" mass="7657">MRARSNEACEAARLLWAGDDAGPEQSDDGDLGADAGSPLRGRCAPFPAGGNAIRVLLATAKRPSGGRARRPVVR</sequence>
<keyword evidence="3" id="KW-1185">Reference proteome</keyword>
<evidence type="ECO:0000313" key="2">
    <source>
        <dbReference type="EMBL" id="TFB07425.1"/>
    </source>
</evidence>
<feature type="compositionally biased region" description="Acidic residues" evidence="1">
    <location>
        <begin position="21"/>
        <end position="31"/>
    </location>
</feature>
<proteinExistence type="predicted"/>
<evidence type="ECO:0000256" key="1">
    <source>
        <dbReference type="SAM" id="MobiDB-lite"/>
    </source>
</evidence>
<accession>A0ABY2HJH7</accession>
<gene>
    <name evidence="2" type="ORF">CCMA1212_000708</name>
</gene>
<organism evidence="2 3">
    <name type="scientific">Trichoderma ghanense</name>
    <dbReference type="NCBI Taxonomy" id="65468"/>
    <lineage>
        <taxon>Eukaryota</taxon>
        <taxon>Fungi</taxon>
        <taxon>Dikarya</taxon>
        <taxon>Ascomycota</taxon>
        <taxon>Pezizomycotina</taxon>
        <taxon>Sordariomycetes</taxon>
        <taxon>Hypocreomycetidae</taxon>
        <taxon>Hypocreales</taxon>
        <taxon>Hypocreaceae</taxon>
        <taxon>Trichoderma</taxon>
    </lineage>
</organism>
<dbReference type="EMBL" id="PPTA01000001">
    <property type="protein sequence ID" value="TFB07425.1"/>
    <property type="molecule type" value="Genomic_DNA"/>
</dbReference>
<dbReference type="Proteomes" id="UP001642720">
    <property type="component" value="Unassembled WGS sequence"/>
</dbReference>
<reference evidence="2 3" key="1">
    <citation type="submission" date="2018-01" db="EMBL/GenBank/DDBJ databases">
        <title>Genome characterization of the sugarcane-associated fungus Trichoderma ghanense CCMA-1212 and their application in lignocelulose bioconversion.</title>
        <authorList>
            <person name="Steindorff A.S."/>
            <person name="Mendes T.D."/>
            <person name="Vilela E.S.D."/>
            <person name="Rodrigues D.S."/>
            <person name="Formighieri E.F."/>
            <person name="Melo I.S."/>
            <person name="Favaro L.C.L."/>
        </authorList>
    </citation>
    <scope>NUCLEOTIDE SEQUENCE [LARGE SCALE GENOMIC DNA]</scope>
    <source>
        <strain evidence="2 3">CCMA-1212</strain>
    </source>
</reference>
<evidence type="ECO:0000313" key="3">
    <source>
        <dbReference type="Proteomes" id="UP001642720"/>
    </source>
</evidence>
<name>A0ABY2HJH7_9HYPO</name>
<comment type="caution">
    <text evidence="2">The sequence shown here is derived from an EMBL/GenBank/DDBJ whole genome shotgun (WGS) entry which is preliminary data.</text>
</comment>
<feature type="region of interest" description="Disordered" evidence="1">
    <location>
        <begin position="15"/>
        <end position="38"/>
    </location>
</feature>
<dbReference type="RefSeq" id="XP_073563626.1">
    <property type="nucleotide sequence ID" value="XM_073698167.1"/>
</dbReference>
<dbReference type="GeneID" id="300572617"/>
<protein>
    <submittedName>
        <fullName evidence="2">Uncharacterized protein</fullName>
    </submittedName>
</protein>